<name>A0AAI9EQU4_YERFR</name>
<comment type="caution">
    <text evidence="1">The sequence shown here is derived from an EMBL/GenBank/DDBJ whole genome shotgun (WGS) entry which is preliminary data.</text>
</comment>
<proteinExistence type="predicted"/>
<organism evidence="1 2">
    <name type="scientific">Yersinia frederiksenii</name>
    <dbReference type="NCBI Taxonomy" id="29484"/>
    <lineage>
        <taxon>Bacteria</taxon>
        <taxon>Pseudomonadati</taxon>
        <taxon>Pseudomonadota</taxon>
        <taxon>Gammaproteobacteria</taxon>
        <taxon>Enterobacterales</taxon>
        <taxon>Yersiniaceae</taxon>
        <taxon>Yersinia</taxon>
    </lineage>
</organism>
<dbReference type="Proteomes" id="UP000046784">
    <property type="component" value="Unassembled WGS sequence"/>
</dbReference>
<gene>
    <name evidence="1" type="ORF">ERS008524_03728</name>
</gene>
<evidence type="ECO:0000313" key="2">
    <source>
        <dbReference type="Proteomes" id="UP000046784"/>
    </source>
</evidence>
<dbReference type="EMBL" id="CGCB01000034">
    <property type="protein sequence ID" value="CFR11819.1"/>
    <property type="molecule type" value="Genomic_DNA"/>
</dbReference>
<dbReference type="AlphaFoldDB" id="A0AAI9EQU4"/>
<accession>A0AAI9EQU4</accession>
<evidence type="ECO:0000313" key="1">
    <source>
        <dbReference type="EMBL" id="CFR11819.1"/>
    </source>
</evidence>
<protein>
    <submittedName>
        <fullName evidence="1">Uncharacterized protein</fullName>
    </submittedName>
</protein>
<sequence length="48" mass="5673">MLFYHFSRMLAGVTAEKTGLDRCDVQQLIKHINIFNDCILFIFRILIN</sequence>
<reference evidence="1 2" key="1">
    <citation type="submission" date="2015-03" db="EMBL/GenBank/DDBJ databases">
        <authorList>
            <consortium name="Pathogen Informatics"/>
            <person name="Murphy D."/>
        </authorList>
    </citation>
    <scope>NUCLEOTIDE SEQUENCE [LARGE SCALE GENOMIC DNA]</scope>
    <source>
        <strain evidence="1 2">3400/83</strain>
    </source>
</reference>